<dbReference type="InterPro" id="IPR050227">
    <property type="entry name" value="Rab"/>
</dbReference>
<evidence type="ECO:0000313" key="12">
    <source>
        <dbReference type="Proteomes" id="UP000078544"/>
    </source>
</evidence>
<feature type="compositionally biased region" description="Low complexity" evidence="10">
    <location>
        <begin position="409"/>
        <end position="427"/>
    </location>
</feature>
<evidence type="ECO:0000256" key="1">
    <source>
        <dbReference type="ARBA" id="ARBA00006270"/>
    </source>
</evidence>
<dbReference type="SMART" id="SM00173">
    <property type="entry name" value="RAS"/>
    <property type="match status" value="1"/>
</dbReference>
<evidence type="ECO:0000256" key="2">
    <source>
        <dbReference type="ARBA" id="ARBA00022448"/>
    </source>
</evidence>
<feature type="region of interest" description="Disordered" evidence="10">
    <location>
        <begin position="78"/>
        <end position="101"/>
    </location>
</feature>
<dbReference type="CDD" id="cd01869">
    <property type="entry name" value="Rab1_Ypt1"/>
    <property type="match status" value="1"/>
</dbReference>
<dbReference type="SMART" id="SM00175">
    <property type="entry name" value="RAB"/>
    <property type="match status" value="1"/>
</dbReference>
<dbReference type="Proteomes" id="UP000078544">
    <property type="component" value="Unassembled WGS sequence"/>
</dbReference>
<dbReference type="InterPro" id="IPR001806">
    <property type="entry name" value="Small_GTPase"/>
</dbReference>
<evidence type="ECO:0000256" key="10">
    <source>
        <dbReference type="SAM" id="MobiDB-lite"/>
    </source>
</evidence>
<keyword evidence="4" id="KW-0653">Protein transport</keyword>
<evidence type="ECO:0000256" key="4">
    <source>
        <dbReference type="ARBA" id="ARBA00022927"/>
    </source>
</evidence>
<dbReference type="EMBL" id="AZGY01000001">
    <property type="protein sequence ID" value="OAA33719.1"/>
    <property type="molecule type" value="Genomic_DNA"/>
</dbReference>
<dbReference type="InterPro" id="IPR057289">
    <property type="entry name" value="Rab1/Ypt1"/>
</dbReference>
<sequence>MSSNMICLRDSSASKTRKSTVNSLPCRVHYDGPLGDVADFWEPCDASDKQREAYLRGRRLVGTPLNLPKHCTGVVVRHQKSDQQANLEGRRDRDEAPTECSNLDVSSTFSEIILWSLDTSADNSASQYSKSIDEWLQTADASLTHHDVSSAITISFYPSQQPLSLSVISCTNNRPGLLLAGYLVSSFAKMNPEWYAPAFTPNPADHQETRILFEYCNQAIELIIPFITEYDYLFKLLLIGDSGVGKSCLLLRFADDTYTESYISTIGVDFKIRTIELDGKTVKLQIWDTAGQERFRTITSSYYRGAHGICVVYDVTDMDSFNNVKQWLQEIDRYATEGVNKLLVGNKSDMSDKKVVEYTVAKEFADSLGIPFLETSAKNASNVEQAFLTMARQIKERMGTTTANNTKPSVQVGQGQGVGSSSSNSCC</sequence>
<protein>
    <recommendedName>
        <fullName evidence="9">GTP-binding protein ypt1</fullName>
    </recommendedName>
</protein>
<dbReference type="OrthoDB" id="9989112at2759"/>
<dbReference type="FunFam" id="3.40.50.300:FF:000069">
    <property type="entry name" value="Ras GTP-binding protein YPT1"/>
    <property type="match status" value="1"/>
</dbReference>
<dbReference type="Pfam" id="PF08615">
    <property type="entry name" value="RNase_H2_suC"/>
    <property type="match status" value="1"/>
</dbReference>
<keyword evidence="3" id="KW-0547">Nucleotide-binding</keyword>
<evidence type="ECO:0000256" key="7">
    <source>
        <dbReference type="ARBA" id="ARBA00023289"/>
    </source>
</evidence>
<reference evidence="11 12" key="1">
    <citation type="journal article" date="2016" name="Genome Biol. Evol.">
        <title>Divergent and convergent evolution of fungal pathogenicity.</title>
        <authorList>
            <person name="Shang Y."/>
            <person name="Xiao G."/>
            <person name="Zheng P."/>
            <person name="Cen K."/>
            <person name="Zhan S."/>
            <person name="Wang C."/>
        </authorList>
    </citation>
    <scope>NUCLEOTIDE SEQUENCE [LARGE SCALE GENOMIC DNA]</scope>
    <source>
        <strain evidence="11 12">RCEF 2490</strain>
    </source>
</reference>
<gene>
    <name evidence="11" type="ORF">AAL_01184</name>
</gene>
<feature type="region of interest" description="Disordered" evidence="10">
    <location>
        <begin position="399"/>
        <end position="427"/>
    </location>
</feature>
<dbReference type="GO" id="GO:0015031">
    <property type="term" value="P:protein transport"/>
    <property type="evidence" value="ECO:0007669"/>
    <property type="project" value="UniProtKB-KW"/>
</dbReference>
<keyword evidence="2" id="KW-0813">Transport</keyword>
<dbReference type="Gene3D" id="2.40.128.680">
    <property type="match status" value="1"/>
</dbReference>
<evidence type="ECO:0000256" key="6">
    <source>
        <dbReference type="ARBA" id="ARBA00023288"/>
    </source>
</evidence>
<evidence type="ECO:0000256" key="9">
    <source>
        <dbReference type="ARBA" id="ARBA00074496"/>
    </source>
</evidence>
<name>A0A166VJ34_9HYPO</name>
<evidence type="ECO:0000256" key="8">
    <source>
        <dbReference type="ARBA" id="ARBA00060489"/>
    </source>
</evidence>
<dbReference type="GO" id="GO:0005525">
    <property type="term" value="F:GTP binding"/>
    <property type="evidence" value="ECO:0007669"/>
    <property type="project" value="UniProtKB-KW"/>
</dbReference>
<evidence type="ECO:0000256" key="5">
    <source>
        <dbReference type="ARBA" id="ARBA00023134"/>
    </source>
</evidence>
<dbReference type="InterPro" id="IPR005225">
    <property type="entry name" value="Small_GTP-bd"/>
</dbReference>
<dbReference type="GO" id="GO:0032299">
    <property type="term" value="C:ribonuclease H2 complex"/>
    <property type="evidence" value="ECO:0007669"/>
    <property type="project" value="InterPro"/>
</dbReference>
<dbReference type="CDD" id="cd09271">
    <property type="entry name" value="RNase_H2-C"/>
    <property type="match status" value="1"/>
</dbReference>
<dbReference type="PROSITE" id="PS51421">
    <property type="entry name" value="RAS"/>
    <property type="match status" value="1"/>
</dbReference>
<dbReference type="GO" id="GO:0034045">
    <property type="term" value="C:phagophore assembly site membrane"/>
    <property type="evidence" value="ECO:0007669"/>
    <property type="project" value="UniProtKB-SubCell"/>
</dbReference>
<dbReference type="STRING" id="1081109.A0A166VJ34"/>
<keyword evidence="6" id="KW-0449">Lipoprotein</keyword>
<dbReference type="GO" id="GO:0003924">
    <property type="term" value="F:GTPase activity"/>
    <property type="evidence" value="ECO:0007669"/>
    <property type="project" value="InterPro"/>
</dbReference>
<comment type="similarity">
    <text evidence="1">Belongs to the small GTPase superfamily. Rab family.</text>
</comment>
<dbReference type="InterPro" id="IPR027417">
    <property type="entry name" value="P-loop_NTPase"/>
</dbReference>
<keyword evidence="7" id="KW-0636">Prenylation</keyword>
<keyword evidence="5" id="KW-0342">GTP-binding</keyword>
<dbReference type="AlphaFoldDB" id="A0A166VJ34"/>
<dbReference type="SUPFAM" id="SSF52540">
    <property type="entry name" value="P-loop containing nucleoside triphosphate hydrolases"/>
    <property type="match status" value="1"/>
</dbReference>
<dbReference type="PROSITE" id="PS51419">
    <property type="entry name" value="RAB"/>
    <property type="match status" value="1"/>
</dbReference>
<dbReference type="Pfam" id="PF00071">
    <property type="entry name" value="Ras"/>
    <property type="match status" value="1"/>
</dbReference>
<evidence type="ECO:0000313" key="11">
    <source>
        <dbReference type="EMBL" id="OAA33719.1"/>
    </source>
</evidence>
<keyword evidence="12" id="KW-1185">Reference proteome</keyword>
<dbReference type="PRINTS" id="PR00449">
    <property type="entry name" value="RASTRNSFRMNG"/>
</dbReference>
<feature type="compositionally biased region" description="Polar residues" evidence="10">
    <location>
        <begin position="399"/>
        <end position="408"/>
    </location>
</feature>
<dbReference type="InterPro" id="IPR013924">
    <property type="entry name" value="RNase_H2_suC"/>
</dbReference>
<dbReference type="Gene3D" id="3.40.50.300">
    <property type="entry name" value="P-loop containing nucleotide triphosphate hydrolases"/>
    <property type="match status" value="1"/>
</dbReference>
<proteinExistence type="inferred from homology"/>
<evidence type="ECO:0000256" key="3">
    <source>
        <dbReference type="ARBA" id="ARBA00022741"/>
    </source>
</evidence>
<dbReference type="NCBIfam" id="TIGR00231">
    <property type="entry name" value="small_GTP"/>
    <property type="match status" value="1"/>
</dbReference>
<dbReference type="SMART" id="SM00176">
    <property type="entry name" value="RAN"/>
    <property type="match status" value="1"/>
</dbReference>
<dbReference type="PANTHER" id="PTHR47977">
    <property type="entry name" value="RAS-RELATED PROTEIN RAB"/>
    <property type="match status" value="1"/>
</dbReference>
<accession>A0A166VJ34</accession>
<organism evidence="11 12">
    <name type="scientific">Moelleriella libera RCEF 2490</name>
    <dbReference type="NCBI Taxonomy" id="1081109"/>
    <lineage>
        <taxon>Eukaryota</taxon>
        <taxon>Fungi</taxon>
        <taxon>Dikarya</taxon>
        <taxon>Ascomycota</taxon>
        <taxon>Pezizomycotina</taxon>
        <taxon>Sordariomycetes</taxon>
        <taxon>Hypocreomycetidae</taxon>
        <taxon>Hypocreales</taxon>
        <taxon>Clavicipitaceae</taxon>
        <taxon>Moelleriella</taxon>
    </lineage>
</organism>
<dbReference type="SMART" id="SM00174">
    <property type="entry name" value="RHO"/>
    <property type="match status" value="1"/>
</dbReference>
<dbReference type="GO" id="GO:0006401">
    <property type="term" value="P:RNA catabolic process"/>
    <property type="evidence" value="ECO:0007669"/>
    <property type="project" value="InterPro"/>
</dbReference>
<comment type="subcellular location">
    <subcellularLocation>
        <location evidence="8">Preautophagosomal structure membrane</location>
        <topology evidence="8">Lipid-anchor</topology>
        <orientation evidence="8">Cytoplasmic side</orientation>
    </subcellularLocation>
</comment>
<comment type="caution">
    <text evidence="11">The sequence shown here is derived from an EMBL/GenBank/DDBJ whole genome shotgun (WGS) entry which is preliminary data.</text>
</comment>
<dbReference type="PROSITE" id="PS51420">
    <property type="entry name" value="RHO"/>
    <property type="match status" value="1"/>
</dbReference>